<dbReference type="Proteomes" id="UP000035368">
    <property type="component" value="Chromosome"/>
</dbReference>
<name>A0A0G3GWU2_9CORY</name>
<dbReference type="AlphaFoldDB" id="A0A0G3GWU2"/>
<sequence>MELTDLDRDLLRFEQSAPRNIGLKEERIRRELGMSPLRYYHRLNLLIDAPAAASEFPQLTARLRRLRQQRAD</sequence>
<dbReference type="PATRIC" id="fig|1050174.4.peg.2205"/>
<gene>
    <name evidence="1" type="ORF">CEPID_10945</name>
</gene>
<dbReference type="InterPro" id="IPR021678">
    <property type="entry name" value="DUF3263"/>
</dbReference>
<dbReference type="RefSeq" id="WP_330217763.1">
    <property type="nucleotide sequence ID" value="NZ_CP011541.1"/>
</dbReference>
<dbReference type="EMBL" id="CP011541">
    <property type="protein sequence ID" value="AKK04018.1"/>
    <property type="molecule type" value="Genomic_DNA"/>
</dbReference>
<protein>
    <submittedName>
        <fullName evidence="1">Putative DUF3263 family protein</fullName>
    </submittedName>
</protein>
<evidence type="ECO:0000313" key="1">
    <source>
        <dbReference type="EMBL" id="AKK04018.1"/>
    </source>
</evidence>
<dbReference type="KEGG" id="cei:CEPID_10945"/>
<reference evidence="1 2" key="1">
    <citation type="submission" date="2015-05" db="EMBL/GenBank/DDBJ databases">
        <title>Complete genome sequence of Corynebacterium epidermidicanis DSM 45586, isolated from the skin of a dog suffering from pruritus.</title>
        <authorList>
            <person name="Ruckert C."/>
            <person name="Albersmeier A."/>
            <person name="Winkler A."/>
            <person name="Tauch A."/>
        </authorList>
    </citation>
    <scope>NUCLEOTIDE SEQUENCE [LARGE SCALE GENOMIC DNA]</scope>
    <source>
        <strain evidence="1 2">DSM 45586</strain>
    </source>
</reference>
<organism evidence="1 2">
    <name type="scientific">Corynebacterium epidermidicanis</name>
    <dbReference type="NCBI Taxonomy" id="1050174"/>
    <lineage>
        <taxon>Bacteria</taxon>
        <taxon>Bacillati</taxon>
        <taxon>Actinomycetota</taxon>
        <taxon>Actinomycetes</taxon>
        <taxon>Mycobacteriales</taxon>
        <taxon>Corynebacteriaceae</taxon>
        <taxon>Corynebacterium</taxon>
    </lineage>
</organism>
<dbReference type="Pfam" id="PF11662">
    <property type="entry name" value="DUF3263"/>
    <property type="match status" value="1"/>
</dbReference>
<accession>A0A0G3GWU2</accession>
<evidence type="ECO:0000313" key="2">
    <source>
        <dbReference type="Proteomes" id="UP000035368"/>
    </source>
</evidence>
<dbReference type="STRING" id="1050174.CEPID_10945"/>
<keyword evidence="2" id="KW-1185">Reference proteome</keyword>
<proteinExistence type="predicted"/>